<keyword evidence="6" id="KW-0805">Transcription regulation</keyword>
<dbReference type="EMBL" id="MCFJ01000002">
    <property type="protein sequence ID" value="ORY69736.1"/>
    <property type="molecule type" value="Genomic_DNA"/>
</dbReference>
<dbReference type="PANTHER" id="PTHR46179:SF13">
    <property type="entry name" value="C2H2-TYPE DOMAIN-CONTAINING PROTEIN"/>
    <property type="match status" value="1"/>
</dbReference>
<keyword evidence="4 9" id="KW-0863">Zinc-finger</keyword>
<dbReference type="AlphaFoldDB" id="A0A1Y2EEN8"/>
<proteinExistence type="predicted"/>
<comment type="caution">
    <text evidence="12">The sequence shown here is derived from an EMBL/GenBank/DDBJ whole genome shotgun (WGS) entry which is preliminary data.</text>
</comment>
<dbReference type="Gene3D" id="3.30.160.60">
    <property type="entry name" value="Classic Zinc Finger"/>
    <property type="match status" value="6"/>
</dbReference>
<evidence type="ECO:0000256" key="10">
    <source>
        <dbReference type="SAM" id="MobiDB-lite"/>
    </source>
</evidence>
<evidence type="ECO:0000256" key="6">
    <source>
        <dbReference type="ARBA" id="ARBA00023015"/>
    </source>
</evidence>
<feature type="domain" description="C2H2-type" evidence="11">
    <location>
        <begin position="115"/>
        <end position="145"/>
    </location>
</feature>
<dbReference type="GeneID" id="63781971"/>
<evidence type="ECO:0000256" key="4">
    <source>
        <dbReference type="ARBA" id="ARBA00022771"/>
    </source>
</evidence>
<organism evidence="12 13">
    <name type="scientific">Pseudomassariella vexata</name>
    <dbReference type="NCBI Taxonomy" id="1141098"/>
    <lineage>
        <taxon>Eukaryota</taxon>
        <taxon>Fungi</taxon>
        <taxon>Dikarya</taxon>
        <taxon>Ascomycota</taxon>
        <taxon>Pezizomycotina</taxon>
        <taxon>Sordariomycetes</taxon>
        <taxon>Xylariomycetidae</taxon>
        <taxon>Amphisphaeriales</taxon>
        <taxon>Pseudomassariaceae</taxon>
        <taxon>Pseudomassariella</taxon>
    </lineage>
</organism>
<dbReference type="GO" id="GO:0005634">
    <property type="term" value="C:nucleus"/>
    <property type="evidence" value="ECO:0007669"/>
    <property type="project" value="UniProtKB-SubCell"/>
</dbReference>
<dbReference type="InterPro" id="IPR013087">
    <property type="entry name" value="Znf_C2H2_type"/>
</dbReference>
<evidence type="ECO:0000256" key="1">
    <source>
        <dbReference type="ARBA" id="ARBA00004123"/>
    </source>
</evidence>
<evidence type="ECO:0000313" key="13">
    <source>
        <dbReference type="Proteomes" id="UP000193689"/>
    </source>
</evidence>
<feature type="domain" description="C2H2-type" evidence="11">
    <location>
        <begin position="176"/>
        <end position="207"/>
    </location>
</feature>
<feature type="domain" description="C2H2-type" evidence="11">
    <location>
        <begin position="146"/>
        <end position="175"/>
    </location>
</feature>
<dbReference type="GO" id="GO:0008270">
    <property type="term" value="F:zinc ion binding"/>
    <property type="evidence" value="ECO:0007669"/>
    <property type="project" value="UniProtKB-KW"/>
</dbReference>
<feature type="domain" description="C2H2-type" evidence="11">
    <location>
        <begin position="308"/>
        <end position="338"/>
    </location>
</feature>
<evidence type="ECO:0000256" key="7">
    <source>
        <dbReference type="ARBA" id="ARBA00023163"/>
    </source>
</evidence>
<keyword evidence="5" id="KW-0862">Zinc</keyword>
<name>A0A1Y2EEN8_9PEZI</name>
<dbReference type="RefSeq" id="XP_040719686.1">
    <property type="nucleotide sequence ID" value="XM_040865759.1"/>
</dbReference>
<dbReference type="GO" id="GO:0006357">
    <property type="term" value="P:regulation of transcription by RNA polymerase II"/>
    <property type="evidence" value="ECO:0007669"/>
    <property type="project" value="TreeGrafter"/>
</dbReference>
<evidence type="ECO:0000256" key="8">
    <source>
        <dbReference type="ARBA" id="ARBA00023242"/>
    </source>
</evidence>
<dbReference type="PROSITE" id="PS00028">
    <property type="entry name" value="ZINC_FINGER_C2H2_1"/>
    <property type="match status" value="6"/>
</dbReference>
<dbReference type="InterPro" id="IPR036236">
    <property type="entry name" value="Znf_C2H2_sf"/>
</dbReference>
<dbReference type="Proteomes" id="UP000193689">
    <property type="component" value="Unassembled WGS sequence"/>
</dbReference>
<dbReference type="FunFam" id="3.30.160.60:FF:001102">
    <property type="entry name" value="Transcription factor IIIA"/>
    <property type="match status" value="1"/>
</dbReference>
<evidence type="ECO:0000313" key="12">
    <source>
        <dbReference type="EMBL" id="ORY69736.1"/>
    </source>
</evidence>
<keyword evidence="7" id="KW-0804">Transcription</keyword>
<feature type="region of interest" description="Disordered" evidence="10">
    <location>
        <begin position="1"/>
        <end position="79"/>
    </location>
</feature>
<keyword evidence="2" id="KW-0479">Metal-binding</keyword>
<dbReference type="PANTHER" id="PTHR46179">
    <property type="entry name" value="ZINC FINGER PROTEIN"/>
    <property type="match status" value="1"/>
</dbReference>
<keyword evidence="13" id="KW-1185">Reference proteome</keyword>
<sequence>MRKRKATDKEVEDLGVPEPKRRGPGSSPFEEALDDDFDTFDDNGSEYGQDSNDGDNGFTTGSANTPLTSHSGMSPRRFPSDLKTIKCTYPDCDKAFNRPARLVAHLRSHKNERPYKCPEPDCEKSYVEQKHLKQHIKGFHTKEREYTCPEAGCGKSFLTSTRLKRHQDVHAGAERFRCRDYPPCNQSFRKHNTLQRHIRAEHLGKPAFACTQRDAETKEPCDAAFDTAAALKRHNQREHGDIIFFCDECKTGDDDRVGFPTLELLHKHMQKAHINCPFCERVFPARTELDNHIETQHSKSTLVQRKNVPCTWPGCNKSFVKKYNLNVHVRSVHEGLRYVCGEVDLTANDDLRTWPNSNGCGNGFVTKANLEDHVRYVHLGMTRPQPAKAPLRAAEQRRTAGNTLGQLMGGTYYTIPCTVPGCTLKFVRKDDITIHMQTHHREPDAASFPACSPLPGAEIAPVLDDSVSRVIGLTPAGIPTTQEAPGQQNATDYMPEGNWEMVDGGEIWAPDPSYQQLAFPTFDQQWWENQANQAVRGRPVDRSEFEGLIDPALEEMS</sequence>
<accession>A0A1Y2EEN8</accession>
<dbReference type="InParanoid" id="A0A1Y2EEN8"/>
<feature type="compositionally biased region" description="Acidic residues" evidence="10">
    <location>
        <begin position="31"/>
        <end position="44"/>
    </location>
</feature>
<evidence type="ECO:0000256" key="5">
    <source>
        <dbReference type="ARBA" id="ARBA00022833"/>
    </source>
</evidence>
<reference evidence="12 13" key="1">
    <citation type="submission" date="2016-07" db="EMBL/GenBank/DDBJ databases">
        <title>Pervasive Adenine N6-methylation of Active Genes in Fungi.</title>
        <authorList>
            <consortium name="DOE Joint Genome Institute"/>
            <person name="Mondo S.J."/>
            <person name="Dannebaum R.O."/>
            <person name="Kuo R.C."/>
            <person name="Labutti K."/>
            <person name="Haridas S."/>
            <person name="Kuo A."/>
            <person name="Salamov A."/>
            <person name="Ahrendt S.R."/>
            <person name="Lipzen A."/>
            <person name="Sullivan W."/>
            <person name="Andreopoulos W.B."/>
            <person name="Clum A."/>
            <person name="Lindquist E."/>
            <person name="Daum C."/>
            <person name="Ramamoorthy G.K."/>
            <person name="Gryganskyi A."/>
            <person name="Culley D."/>
            <person name="Magnuson J.K."/>
            <person name="James T.Y."/>
            <person name="O'Malley M.A."/>
            <person name="Stajich J.E."/>
            <person name="Spatafora J.W."/>
            <person name="Visel A."/>
            <person name="Grigoriev I.V."/>
        </authorList>
    </citation>
    <scope>NUCLEOTIDE SEQUENCE [LARGE SCALE GENOMIC DNA]</scope>
    <source>
        <strain evidence="12 13">CBS 129021</strain>
    </source>
</reference>
<gene>
    <name evidence="12" type="ORF">BCR38DRAFT_91493</name>
</gene>
<dbReference type="SMART" id="SM00355">
    <property type="entry name" value="ZnF_C2H2"/>
    <property type="match status" value="10"/>
</dbReference>
<keyword evidence="8" id="KW-0539">Nucleus</keyword>
<evidence type="ECO:0000256" key="9">
    <source>
        <dbReference type="PROSITE-ProRule" id="PRU00042"/>
    </source>
</evidence>
<dbReference type="OrthoDB" id="4748970at2759"/>
<feature type="domain" description="C2H2-type" evidence="11">
    <location>
        <begin position="274"/>
        <end position="302"/>
    </location>
</feature>
<dbReference type="PROSITE" id="PS50157">
    <property type="entry name" value="ZINC_FINGER_C2H2_2"/>
    <property type="match status" value="6"/>
</dbReference>
<protein>
    <recommendedName>
        <fullName evidence="11">C2H2-type domain-containing protein</fullName>
    </recommendedName>
</protein>
<dbReference type="Pfam" id="PF00096">
    <property type="entry name" value="zf-C2H2"/>
    <property type="match status" value="4"/>
</dbReference>
<dbReference type="InterPro" id="IPR051061">
    <property type="entry name" value="Zinc_finger_trans_reg"/>
</dbReference>
<evidence type="ECO:0000256" key="3">
    <source>
        <dbReference type="ARBA" id="ARBA00022737"/>
    </source>
</evidence>
<feature type="domain" description="C2H2-type" evidence="11">
    <location>
        <begin position="85"/>
        <end position="114"/>
    </location>
</feature>
<dbReference type="STRING" id="1141098.A0A1Y2EEN8"/>
<evidence type="ECO:0000256" key="2">
    <source>
        <dbReference type="ARBA" id="ARBA00022723"/>
    </source>
</evidence>
<dbReference type="SUPFAM" id="SSF57667">
    <property type="entry name" value="beta-beta-alpha zinc fingers"/>
    <property type="match status" value="3"/>
</dbReference>
<comment type="subcellular location">
    <subcellularLocation>
        <location evidence="1">Nucleus</location>
    </subcellularLocation>
</comment>
<keyword evidence="3" id="KW-0677">Repeat</keyword>
<evidence type="ECO:0000259" key="11">
    <source>
        <dbReference type="PROSITE" id="PS50157"/>
    </source>
</evidence>
<feature type="compositionally biased region" description="Polar residues" evidence="10">
    <location>
        <begin position="57"/>
        <end position="72"/>
    </location>
</feature>